<organism evidence="2 3">
    <name type="scientific">Adlercreutzia shanghongiae</name>
    <dbReference type="NCBI Taxonomy" id="3111773"/>
    <lineage>
        <taxon>Bacteria</taxon>
        <taxon>Bacillati</taxon>
        <taxon>Actinomycetota</taxon>
        <taxon>Coriobacteriia</taxon>
        <taxon>Eggerthellales</taxon>
        <taxon>Eggerthellaceae</taxon>
        <taxon>Adlercreutzia</taxon>
    </lineage>
</organism>
<dbReference type="Pfam" id="PF04480">
    <property type="entry name" value="DUF559"/>
    <property type="match status" value="1"/>
</dbReference>
<dbReference type="Proteomes" id="UP001343724">
    <property type="component" value="Unassembled WGS sequence"/>
</dbReference>
<accession>A0ABU6IZV4</accession>
<dbReference type="InterPro" id="IPR007569">
    <property type="entry name" value="DUF559"/>
</dbReference>
<gene>
    <name evidence="2" type="ORF">VJ920_07690</name>
</gene>
<keyword evidence="3" id="KW-1185">Reference proteome</keyword>
<dbReference type="EMBL" id="JAYMFH010000009">
    <property type="protein sequence ID" value="MEC4295190.1"/>
    <property type="molecule type" value="Genomic_DNA"/>
</dbReference>
<dbReference type="RefSeq" id="WP_326440188.1">
    <property type="nucleotide sequence ID" value="NZ_JAYMFH010000009.1"/>
</dbReference>
<evidence type="ECO:0000313" key="3">
    <source>
        <dbReference type="Proteomes" id="UP001343724"/>
    </source>
</evidence>
<feature type="domain" description="DUF559" evidence="1">
    <location>
        <begin position="209"/>
        <end position="274"/>
    </location>
</feature>
<proteinExistence type="predicted"/>
<dbReference type="Gene3D" id="3.40.960.10">
    <property type="entry name" value="VSR Endonuclease"/>
    <property type="match status" value="1"/>
</dbReference>
<evidence type="ECO:0000313" key="2">
    <source>
        <dbReference type="EMBL" id="MEC4295190.1"/>
    </source>
</evidence>
<comment type="caution">
    <text evidence="2">The sequence shown here is derived from an EMBL/GenBank/DDBJ whole genome shotgun (WGS) entry which is preliminary data.</text>
</comment>
<reference evidence="2 3" key="1">
    <citation type="submission" date="2024-01" db="EMBL/GenBank/DDBJ databases">
        <title>novel species in genus Adlercreutzia.</title>
        <authorList>
            <person name="Liu X."/>
        </authorList>
    </citation>
    <scope>NUCLEOTIDE SEQUENCE [LARGE SCALE GENOMIC DNA]</scope>
    <source>
        <strain evidence="2 3">R22</strain>
    </source>
</reference>
<protein>
    <submittedName>
        <fullName evidence="2">DUF559 domain-containing protein</fullName>
    </submittedName>
</protein>
<name>A0ABU6IZV4_9ACTN</name>
<evidence type="ECO:0000259" key="1">
    <source>
        <dbReference type="Pfam" id="PF04480"/>
    </source>
</evidence>
<sequence length="314" mass="34845">MARVVLWGSSALEAWDYQASRGNFAQDFSDEDFKRCIPTAASTRYAFDALPGLSSPLHVMVVSHEARRNRENVRSHVAPPSLQAGRFSRIAPGIYLPQPEIALLQFARGRSLPEIVAEGTKLCGSFSCDPDTGAAKRRPALSSIAALKSACSIHGDVPGRVAVSRALPWIMEGAASPREIALGLLMSLPHFLGGYALARPVLNQTLELGVRGLRMTEKSYYVADLCWAKNKLVLEYDSDEHHLVSQQLHDDAVKRMVLESLGYRVITVTRLQMNSTEEMNRVAMTVARHLSIPVRFRVKNFPKRQRELRRAVGL</sequence>